<dbReference type="GeneID" id="92963746"/>
<protein>
    <submittedName>
        <fullName evidence="1">RNA-binding S4 domain-containing protein</fullName>
    </submittedName>
</protein>
<gene>
    <name evidence="1" type="ORF">CIT37_14015</name>
</gene>
<evidence type="ECO:0000313" key="2">
    <source>
        <dbReference type="Proteomes" id="UP000215703"/>
    </source>
</evidence>
<dbReference type="CDD" id="cd00165">
    <property type="entry name" value="S4"/>
    <property type="match status" value="1"/>
</dbReference>
<organism evidence="1 2">
    <name type="scientific">Bradyrhizobium ottawaense</name>
    <dbReference type="NCBI Taxonomy" id="931866"/>
    <lineage>
        <taxon>Bacteria</taxon>
        <taxon>Pseudomonadati</taxon>
        <taxon>Pseudomonadota</taxon>
        <taxon>Alphaproteobacteria</taxon>
        <taxon>Hyphomicrobiales</taxon>
        <taxon>Nitrobacteraceae</taxon>
        <taxon>Bradyrhizobium</taxon>
    </lineage>
</organism>
<sequence length="98" mass="10873">MVGRSNPTTERQRLDKWLWHARVVKARTSAAELVGSGHVRVNGEREKSPGHAIKIGDVITVALDRTVRVLKVTGFSERRGDAAAARVLFEELSEAKRN</sequence>
<evidence type="ECO:0000313" key="1">
    <source>
        <dbReference type="EMBL" id="AWL93187.1"/>
    </source>
</evidence>
<dbReference type="InterPro" id="IPR036986">
    <property type="entry name" value="S4_RNA-bd_sf"/>
</dbReference>
<reference evidence="1 2" key="1">
    <citation type="journal article" date="2014" name="Int. J. Syst. Evol. Microbiol.">
        <title>Bradyrhizobium ottawaense sp. nov., a symbiotic nitrogen fixing bacterium from root nodules of soybeans in Canada.</title>
        <authorList>
            <person name="Yu X."/>
            <person name="Cloutier S."/>
            <person name="Tambong J.T."/>
            <person name="Bromfield E.S."/>
        </authorList>
    </citation>
    <scope>NUCLEOTIDE SEQUENCE [LARGE SCALE GENOMIC DNA]</scope>
    <source>
        <strain evidence="1 2">OO99</strain>
    </source>
</reference>
<name>A0A2U8P6A0_9BRAD</name>
<dbReference type="AlphaFoldDB" id="A0A2U8P6A0"/>
<dbReference type="SUPFAM" id="SSF55174">
    <property type="entry name" value="Alpha-L RNA-binding motif"/>
    <property type="match status" value="1"/>
</dbReference>
<dbReference type="RefSeq" id="WP_080670150.1">
    <property type="nucleotide sequence ID" value="NZ_AP021854.1"/>
</dbReference>
<dbReference type="Pfam" id="PF01479">
    <property type="entry name" value="S4"/>
    <property type="match status" value="1"/>
</dbReference>
<dbReference type="Gene3D" id="3.10.290.10">
    <property type="entry name" value="RNA-binding S4 domain"/>
    <property type="match status" value="1"/>
</dbReference>
<proteinExistence type="predicted"/>
<dbReference type="GO" id="GO:0003723">
    <property type="term" value="F:RNA binding"/>
    <property type="evidence" value="ECO:0007669"/>
    <property type="project" value="InterPro"/>
</dbReference>
<dbReference type="Proteomes" id="UP000215703">
    <property type="component" value="Chromosome"/>
</dbReference>
<dbReference type="SMART" id="SM00363">
    <property type="entry name" value="S4"/>
    <property type="match status" value="1"/>
</dbReference>
<accession>A0A2U8P6A0</accession>
<dbReference type="OrthoDB" id="9797176at2"/>
<reference evidence="1 2" key="2">
    <citation type="journal article" date="2017" name="Syst. Appl. Microbiol.">
        <title>Soybeans inoculated with root zone soils of Canadian native legumes harbour diverse and novel Bradyrhizobium spp. that possess agricultural potential.</title>
        <authorList>
            <person name="Bromfield E.S.P."/>
            <person name="Cloutier S."/>
            <person name="Tambong J.T."/>
            <person name="Tran Thi T.V."/>
        </authorList>
    </citation>
    <scope>NUCLEOTIDE SEQUENCE [LARGE SCALE GENOMIC DNA]</scope>
    <source>
        <strain evidence="1 2">OO99</strain>
    </source>
</reference>
<dbReference type="EMBL" id="CP029425">
    <property type="protein sequence ID" value="AWL93187.1"/>
    <property type="molecule type" value="Genomic_DNA"/>
</dbReference>
<dbReference type="KEGG" id="bot:CIT37_14015"/>
<dbReference type="PROSITE" id="PS50889">
    <property type="entry name" value="S4"/>
    <property type="match status" value="1"/>
</dbReference>
<dbReference type="RefSeq" id="WP_018316485.1">
    <property type="nucleotide sequence ID" value="NZ_CP150125.1"/>
</dbReference>
<dbReference type="InterPro" id="IPR002942">
    <property type="entry name" value="S4_RNA-bd"/>
</dbReference>